<dbReference type="PROSITE" id="PS50059">
    <property type="entry name" value="FKBP_PPIASE"/>
    <property type="match status" value="1"/>
</dbReference>
<reference evidence="9" key="1">
    <citation type="journal article" date="2019" name="Int. J. Syst. Evol. Microbiol.">
        <title>The Global Catalogue of Microorganisms (GCM) 10K type strain sequencing project: providing services to taxonomists for standard genome sequencing and annotation.</title>
        <authorList>
            <consortium name="The Broad Institute Genomics Platform"/>
            <consortium name="The Broad Institute Genome Sequencing Center for Infectious Disease"/>
            <person name="Wu L."/>
            <person name="Ma J."/>
        </authorList>
    </citation>
    <scope>NUCLEOTIDE SEQUENCE [LARGE SCALE GENOMIC DNA]</scope>
    <source>
        <strain evidence="9">KCTC 42280</strain>
    </source>
</reference>
<dbReference type="EC" id="5.2.1.8" evidence="6"/>
<accession>A0ABQ3GP02</accession>
<dbReference type="GO" id="GO:0016853">
    <property type="term" value="F:isomerase activity"/>
    <property type="evidence" value="ECO:0007669"/>
    <property type="project" value="UniProtKB-KW"/>
</dbReference>
<keyword evidence="9" id="KW-1185">Reference proteome</keyword>
<evidence type="ECO:0000256" key="4">
    <source>
        <dbReference type="ARBA" id="ARBA00023235"/>
    </source>
</evidence>
<evidence type="ECO:0000256" key="5">
    <source>
        <dbReference type="PROSITE-ProRule" id="PRU00277"/>
    </source>
</evidence>
<evidence type="ECO:0000259" key="7">
    <source>
        <dbReference type="PROSITE" id="PS50059"/>
    </source>
</evidence>
<keyword evidence="3 5" id="KW-0697">Rotamase</keyword>
<evidence type="ECO:0000313" key="9">
    <source>
        <dbReference type="Proteomes" id="UP000610203"/>
    </source>
</evidence>
<evidence type="ECO:0000256" key="1">
    <source>
        <dbReference type="ARBA" id="ARBA00000971"/>
    </source>
</evidence>
<gene>
    <name evidence="8" type="primary">yaaD</name>
    <name evidence="8" type="ORF">GCM10016272_09930</name>
</gene>
<comment type="catalytic activity">
    <reaction evidence="1 5 6">
        <text>[protein]-peptidylproline (omega=180) = [protein]-peptidylproline (omega=0)</text>
        <dbReference type="Rhea" id="RHEA:16237"/>
        <dbReference type="Rhea" id="RHEA-COMP:10747"/>
        <dbReference type="Rhea" id="RHEA-COMP:10748"/>
        <dbReference type="ChEBI" id="CHEBI:83833"/>
        <dbReference type="ChEBI" id="CHEBI:83834"/>
        <dbReference type="EC" id="5.2.1.8"/>
    </reaction>
</comment>
<evidence type="ECO:0000256" key="6">
    <source>
        <dbReference type="RuleBase" id="RU003915"/>
    </source>
</evidence>
<keyword evidence="4 5" id="KW-0413">Isomerase</keyword>
<name>A0ABQ3GP02_9GAMM</name>
<feature type="domain" description="PPIase FKBP-type" evidence="7">
    <location>
        <begin position="20"/>
        <end position="111"/>
    </location>
</feature>
<dbReference type="EMBL" id="BMZR01000002">
    <property type="protein sequence ID" value="GHD29813.1"/>
    <property type="molecule type" value="Genomic_DNA"/>
</dbReference>
<dbReference type="PANTHER" id="PTHR47861">
    <property type="entry name" value="FKBP-TYPE PEPTIDYL-PROLYL CIS-TRANS ISOMERASE SLYD"/>
    <property type="match status" value="1"/>
</dbReference>
<protein>
    <recommendedName>
        <fullName evidence="6">Peptidyl-prolyl cis-trans isomerase</fullName>
        <ecNumber evidence="6">5.2.1.8</ecNumber>
    </recommendedName>
</protein>
<dbReference type="Gene3D" id="3.10.50.40">
    <property type="match status" value="1"/>
</dbReference>
<dbReference type="Pfam" id="PF00254">
    <property type="entry name" value="FKBP_C"/>
    <property type="match status" value="1"/>
</dbReference>
<dbReference type="Gene3D" id="2.40.10.330">
    <property type="match status" value="1"/>
</dbReference>
<dbReference type="InterPro" id="IPR046357">
    <property type="entry name" value="PPIase_dom_sf"/>
</dbReference>
<proteinExistence type="inferred from homology"/>
<organism evidence="8 9">
    <name type="scientific">Psychrobacter glaciei</name>
    <dbReference type="NCBI Taxonomy" id="619771"/>
    <lineage>
        <taxon>Bacteria</taxon>
        <taxon>Pseudomonadati</taxon>
        <taxon>Pseudomonadota</taxon>
        <taxon>Gammaproteobacteria</taxon>
        <taxon>Moraxellales</taxon>
        <taxon>Moraxellaceae</taxon>
        <taxon>Psychrobacter</taxon>
    </lineage>
</organism>
<dbReference type="Proteomes" id="UP000610203">
    <property type="component" value="Unassembled WGS sequence"/>
</dbReference>
<dbReference type="InterPro" id="IPR048261">
    <property type="entry name" value="SlpA/SlyD-like_ins_sf"/>
</dbReference>
<comment type="caution">
    <text evidence="8">The sequence shown here is derived from an EMBL/GenBank/DDBJ whole genome shotgun (WGS) entry which is preliminary data.</text>
</comment>
<sequence>MTMTDSQFINPNEDTRITFGSLVKLHFEVSLENGTMIDSTFSRDAPVTLTIGDESLLPGFEQVLMNLRAGDTRSAHLDPEQAFGDWNPDNIQHFSRPQFALVADNPEIGMMIEFEDKGKNTLPGTISAIDDDQVEVDFNHPLAGQAVLFKVKIFKVTPPGVTGIKLM</sequence>
<evidence type="ECO:0000256" key="2">
    <source>
        <dbReference type="ARBA" id="ARBA00006577"/>
    </source>
</evidence>
<dbReference type="SUPFAM" id="SSF54534">
    <property type="entry name" value="FKBP-like"/>
    <property type="match status" value="1"/>
</dbReference>
<comment type="similarity">
    <text evidence="2 6">Belongs to the FKBP-type PPIase family.</text>
</comment>
<evidence type="ECO:0000313" key="8">
    <source>
        <dbReference type="EMBL" id="GHD29813.1"/>
    </source>
</evidence>
<evidence type="ECO:0000256" key="3">
    <source>
        <dbReference type="ARBA" id="ARBA00023110"/>
    </source>
</evidence>
<dbReference type="PANTHER" id="PTHR47861:SF4">
    <property type="entry name" value="FKBP-TYPE 16 KDA PEPTIDYL-PROLYL CIS-TRANS ISOMERASE"/>
    <property type="match status" value="1"/>
</dbReference>
<dbReference type="InterPro" id="IPR001179">
    <property type="entry name" value="PPIase_FKBP_dom"/>
</dbReference>